<dbReference type="EMBL" id="BAABDL010000110">
    <property type="protein sequence ID" value="GAA4074656.1"/>
    <property type="molecule type" value="Genomic_DNA"/>
</dbReference>
<proteinExistence type="predicted"/>
<keyword evidence="3" id="KW-1185">Reference proteome</keyword>
<reference evidence="3" key="1">
    <citation type="journal article" date="2019" name="Int. J. Syst. Evol. Microbiol.">
        <title>The Global Catalogue of Microorganisms (GCM) 10K type strain sequencing project: providing services to taxonomists for standard genome sequencing and annotation.</title>
        <authorList>
            <consortium name="The Broad Institute Genomics Platform"/>
            <consortium name="The Broad Institute Genome Sequencing Center for Infectious Disease"/>
            <person name="Wu L."/>
            <person name="Ma J."/>
        </authorList>
    </citation>
    <scope>NUCLEOTIDE SEQUENCE [LARGE SCALE GENOMIC DNA]</scope>
    <source>
        <strain evidence="3">JCM 17250</strain>
    </source>
</reference>
<dbReference type="PANTHER" id="PTHR12110:SF21">
    <property type="entry name" value="XYLOSE ISOMERASE-LIKE TIM BARREL DOMAIN-CONTAINING PROTEIN"/>
    <property type="match status" value="1"/>
</dbReference>
<dbReference type="PANTHER" id="PTHR12110">
    <property type="entry name" value="HYDROXYPYRUVATE ISOMERASE"/>
    <property type="match status" value="1"/>
</dbReference>
<dbReference type="Proteomes" id="UP001501734">
    <property type="component" value="Unassembled WGS sequence"/>
</dbReference>
<name>A0ABP7VU79_9BACI</name>
<dbReference type="InterPro" id="IPR013022">
    <property type="entry name" value="Xyl_isomerase-like_TIM-brl"/>
</dbReference>
<organism evidence="2 3">
    <name type="scientific">Amphibacillus indicireducens</name>
    <dbReference type="NCBI Taxonomy" id="1076330"/>
    <lineage>
        <taxon>Bacteria</taxon>
        <taxon>Bacillati</taxon>
        <taxon>Bacillota</taxon>
        <taxon>Bacilli</taxon>
        <taxon>Bacillales</taxon>
        <taxon>Bacillaceae</taxon>
        <taxon>Amphibacillus</taxon>
    </lineage>
</organism>
<dbReference type="RefSeq" id="WP_344912695.1">
    <property type="nucleotide sequence ID" value="NZ_BAABDL010000110.1"/>
</dbReference>
<dbReference type="InterPro" id="IPR036237">
    <property type="entry name" value="Xyl_isomerase-like_sf"/>
</dbReference>
<dbReference type="Gene3D" id="3.20.20.150">
    <property type="entry name" value="Divalent-metal-dependent TIM barrel enzymes"/>
    <property type="match status" value="1"/>
</dbReference>
<accession>A0ABP7VU79</accession>
<dbReference type="InterPro" id="IPR050312">
    <property type="entry name" value="IolE/XylAMocC-like"/>
</dbReference>
<dbReference type="SUPFAM" id="SSF51658">
    <property type="entry name" value="Xylose isomerase-like"/>
    <property type="match status" value="1"/>
</dbReference>
<protein>
    <recommendedName>
        <fullName evidence="1">Xylose isomerase-like TIM barrel domain-containing protein</fullName>
    </recommendedName>
</protein>
<comment type="caution">
    <text evidence="2">The sequence shown here is derived from an EMBL/GenBank/DDBJ whole genome shotgun (WGS) entry which is preliminary data.</text>
</comment>
<gene>
    <name evidence="2" type="ORF">GCM10022410_19600</name>
</gene>
<evidence type="ECO:0000313" key="2">
    <source>
        <dbReference type="EMBL" id="GAA4074656.1"/>
    </source>
</evidence>
<sequence>MRLGGQVFIEKITPEKWVKKLTEKNYRAAVFPVDHTASEAEINSYQKAAEEADIVIAEVGAWSNPISPDPEIRKKAIEHCKNQLRLADKVRAGVCVNISGSRGDKWDSPHPDNFSQATFDLIVETVQEIIDEVNPQHTFYALEMMPWALPDDTEQYLKLIKAIDRPQFAVHFDPVNMLNSPRKVYQNGKLIEEFFEKLAPYTKTAHAKDIALSSELTTHLSEVIPGEGILDYDAFLRGMDKLGPDVPLMMEHLDTEEKYDRATAFIRKKAAELGIDL</sequence>
<feature type="domain" description="Xylose isomerase-like TIM barrel" evidence="1">
    <location>
        <begin position="35"/>
        <end position="268"/>
    </location>
</feature>
<evidence type="ECO:0000313" key="3">
    <source>
        <dbReference type="Proteomes" id="UP001501734"/>
    </source>
</evidence>
<dbReference type="Pfam" id="PF01261">
    <property type="entry name" value="AP_endonuc_2"/>
    <property type="match status" value="1"/>
</dbReference>
<evidence type="ECO:0000259" key="1">
    <source>
        <dbReference type="Pfam" id="PF01261"/>
    </source>
</evidence>